<feature type="region of interest" description="Disordered" evidence="1">
    <location>
        <begin position="59"/>
        <end position="97"/>
    </location>
</feature>
<sequence length="746" mass="81140">SANKPAYFGHSRCISLLLQTRYQASSGTLASSEDHAVQVRFRWRALRCVVPRAGRSSCHQRHRRAQECSQGGDRRHGVQGGGPERHGGGPQLWGRGRRRAVVGDRARALADVEGLAQERARANRAQAAALPRVPLLRAALLRDGPWLRAVSPAERVGVGRRGHPQPAGASVSGGHHSSQRVAMHGFDLKDAVHLVATLEQLIWDSEATLLEQVYHRQARPVHDQITRAGLSKILQEYMMKWILGEQITPAVTPGLLNNPKILEGAFPRWPAIVAFLEGQVRALDFTRQRTPTRGGAGGLAQRYSFHDAHEIVGGITQNFASFWESECTEMKDQLIAMDVHGTGRVPLSRFYGTGLDADWRFAESESYLRDLGALDETSTWQGKQVIIPNYIQAASNCIVSAPHYLVCCANTCEALLGELETGVGEPVGTAEAILRLVGNMTSQASLDDDEAPRLQGSLAAQLEQIASAHGGQVPLHGRLFAQWLHYAFPRDCPFPHRAGAAAARTPAQFGQGYLATRDEMASHARAENASEVSQMSSAIRRANNDPVLQRIDIAARRHGLPSEEARVLSGVPTVCICLLFCPWTGRNCRGCRSGARIGGSDIGTTASTCARRGRAPQRPRWQGPRCSSRRACTAPWAWRLRPNQAVCFPATRRHISSESIVVSLSAELSPGLTAYPVGMAATQHRGASAIYHMPLSRAPLTPWRLSDRARTHLSRGPFSTRTCSAGPSALLGHRARSLAGALATPR</sequence>
<reference evidence="2" key="1">
    <citation type="submission" date="2023-10" db="EMBL/GenBank/DDBJ databases">
        <authorList>
            <person name="Chen Y."/>
            <person name="Shah S."/>
            <person name="Dougan E. K."/>
            <person name="Thang M."/>
            <person name="Chan C."/>
        </authorList>
    </citation>
    <scope>NUCLEOTIDE SEQUENCE [LARGE SCALE GENOMIC DNA]</scope>
</reference>
<dbReference type="EMBL" id="CAUYUJ010016183">
    <property type="protein sequence ID" value="CAK0862678.1"/>
    <property type="molecule type" value="Genomic_DNA"/>
</dbReference>
<feature type="region of interest" description="Disordered" evidence="1">
    <location>
        <begin position="157"/>
        <end position="178"/>
    </location>
</feature>
<evidence type="ECO:0008006" key="4">
    <source>
        <dbReference type="Google" id="ProtNLM"/>
    </source>
</evidence>
<organism evidence="2 3">
    <name type="scientific">Prorocentrum cordatum</name>
    <dbReference type="NCBI Taxonomy" id="2364126"/>
    <lineage>
        <taxon>Eukaryota</taxon>
        <taxon>Sar</taxon>
        <taxon>Alveolata</taxon>
        <taxon>Dinophyceae</taxon>
        <taxon>Prorocentrales</taxon>
        <taxon>Prorocentraceae</taxon>
        <taxon>Prorocentrum</taxon>
    </lineage>
</organism>
<feature type="compositionally biased region" description="Low complexity" evidence="1">
    <location>
        <begin position="167"/>
        <end position="176"/>
    </location>
</feature>
<dbReference type="Proteomes" id="UP001189429">
    <property type="component" value="Unassembled WGS sequence"/>
</dbReference>
<evidence type="ECO:0000313" key="2">
    <source>
        <dbReference type="EMBL" id="CAK0862678.1"/>
    </source>
</evidence>
<feature type="non-terminal residue" evidence="2">
    <location>
        <position position="1"/>
    </location>
</feature>
<evidence type="ECO:0000313" key="3">
    <source>
        <dbReference type="Proteomes" id="UP001189429"/>
    </source>
</evidence>
<gene>
    <name evidence="2" type="ORF">PCOR1329_LOCUS51027</name>
</gene>
<comment type="caution">
    <text evidence="2">The sequence shown here is derived from an EMBL/GenBank/DDBJ whole genome shotgun (WGS) entry which is preliminary data.</text>
</comment>
<proteinExistence type="predicted"/>
<accession>A0ABN9URN1</accession>
<evidence type="ECO:0000256" key="1">
    <source>
        <dbReference type="SAM" id="MobiDB-lite"/>
    </source>
</evidence>
<keyword evidence="3" id="KW-1185">Reference proteome</keyword>
<name>A0ABN9URN1_9DINO</name>
<protein>
    <recommendedName>
        <fullName evidence="4">Selenoprotein O</fullName>
    </recommendedName>
</protein>